<evidence type="ECO:0000256" key="10">
    <source>
        <dbReference type="RuleBase" id="RU364125"/>
    </source>
</evidence>
<evidence type="ECO:0000256" key="8">
    <source>
        <dbReference type="ARBA" id="ARBA00022989"/>
    </source>
</evidence>
<accession>A0A1I7K6X4</accession>
<name>A0A1I7K6X4_9BURK</name>
<keyword evidence="4" id="KW-1003">Cell membrane</keyword>
<dbReference type="STRING" id="343013.SAMN04489707_103917"/>
<comment type="similarity">
    <text evidence="3 10">Belongs to the FliL family.</text>
</comment>
<protein>
    <recommendedName>
        <fullName evidence="10">Flagellar protein FliL</fullName>
    </recommendedName>
</protein>
<evidence type="ECO:0000256" key="2">
    <source>
        <dbReference type="ARBA" id="ARBA00004162"/>
    </source>
</evidence>
<dbReference type="GO" id="GO:0009425">
    <property type="term" value="C:bacterial-type flagellum basal body"/>
    <property type="evidence" value="ECO:0007669"/>
    <property type="project" value="InterPro"/>
</dbReference>
<keyword evidence="6 10" id="KW-0812">Transmembrane</keyword>
<dbReference type="Pfam" id="PF03748">
    <property type="entry name" value="FliL"/>
    <property type="match status" value="1"/>
</dbReference>
<feature type="transmembrane region" description="Helical" evidence="10">
    <location>
        <begin position="20"/>
        <end position="42"/>
    </location>
</feature>
<evidence type="ECO:0000256" key="9">
    <source>
        <dbReference type="ARBA" id="ARBA00023136"/>
    </source>
</evidence>
<dbReference type="GO" id="GO:0071978">
    <property type="term" value="P:bacterial-type flagellum-dependent swarming motility"/>
    <property type="evidence" value="ECO:0007669"/>
    <property type="project" value="TreeGrafter"/>
</dbReference>
<keyword evidence="10" id="KW-0997">Cell inner membrane</keyword>
<keyword evidence="9 10" id="KW-0472">Membrane</keyword>
<dbReference type="OrthoDB" id="5297029at2"/>
<dbReference type="PANTHER" id="PTHR35091">
    <property type="entry name" value="FLAGELLAR PROTEIN FLIL"/>
    <property type="match status" value="1"/>
</dbReference>
<gene>
    <name evidence="12" type="ORF">SAMN04489707_103917</name>
</gene>
<evidence type="ECO:0000313" key="13">
    <source>
        <dbReference type="Proteomes" id="UP000183656"/>
    </source>
</evidence>
<evidence type="ECO:0000256" key="3">
    <source>
        <dbReference type="ARBA" id="ARBA00008281"/>
    </source>
</evidence>
<proteinExistence type="inferred from homology"/>
<dbReference type="EMBL" id="FPBX01000039">
    <property type="protein sequence ID" value="SFU93175.1"/>
    <property type="molecule type" value="Genomic_DNA"/>
</dbReference>
<sequence>MSDKTPAAAPAKEKASNKKLIVIGAIVALLVVVGGAAAWFMLGRHSGEEEDGAPAPRKAAAAKVAPTFMPIENMVVNLADPGGDRFAQIGITLELEDAKTAEQVKQYLPAIRSAILLLVSQRTAEELLTREGKEKLATDILREVSRPLGFRVPKKPRKPAPEELEEDGAEEPPARSRQSQNPVRQVLFSSFIIQ</sequence>
<organism evidence="12 13">
    <name type="scientific">Paenacidovorax caeni</name>
    <dbReference type="NCBI Taxonomy" id="343013"/>
    <lineage>
        <taxon>Bacteria</taxon>
        <taxon>Pseudomonadati</taxon>
        <taxon>Pseudomonadota</taxon>
        <taxon>Betaproteobacteria</taxon>
        <taxon>Burkholderiales</taxon>
        <taxon>Comamonadaceae</taxon>
        <taxon>Paenacidovorax</taxon>
    </lineage>
</organism>
<keyword evidence="12" id="KW-0966">Cell projection</keyword>
<comment type="subcellular location">
    <subcellularLocation>
        <location evidence="10">Cell inner membrane</location>
    </subcellularLocation>
    <subcellularLocation>
        <location evidence="2">Cell membrane</location>
        <topology evidence="2">Single-pass membrane protein</topology>
    </subcellularLocation>
</comment>
<keyword evidence="7 10" id="KW-0283">Flagellar rotation</keyword>
<keyword evidence="8 10" id="KW-1133">Transmembrane helix</keyword>
<dbReference type="RefSeq" id="WP_054257554.1">
    <property type="nucleotide sequence ID" value="NZ_CYIG01000044.1"/>
</dbReference>
<feature type="region of interest" description="Disordered" evidence="11">
    <location>
        <begin position="150"/>
        <end position="183"/>
    </location>
</feature>
<keyword evidence="12" id="KW-0282">Flagellum</keyword>
<evidence type="ECO:0000256" key="7">
    <source>
        <dbReference type="ARBA" id="ARBA00022779"/>
    </source>
</evidence>
<dbReference type="PANTHER" id="PTHR35091:SF2">
    <property type="entry name" value="FLAGELLAR PROTEIN FLIL"/>
    <property type="match status" value="1"/>
</dbReference>
<evidence type="ECO:0000256" key="5">
    <source>
        <dbReference type="ARBA" id="ARBA00022500"/>
    </source>
</evidence>
<reference evidence="12 13" key="1">
    <citation type="submission" date="2016-10" db="EMBL/GenBank/DDBJ databases">
        <authorList>
            <person name="de Groot N.N."/>
        </authorList>
    </citation>
    <scope>NUCLEOTIDE SEQUENCE [LARGE SCALE GENOMIC DNA]</scope>
    <source>
        <strain evidence="12 13">R-24608</strain>
    </source>
</reference>
<evidence type="ECO:0000313" key="12">
    <source>
        <dbReference type="EMBL" id="SFU93175.1"/>
    </source>
</evidence>
<keyword evidence="5 10" id="KW-0145">Chemotaxis</keyword>
<evidence type="ECO:0000256" key="11">
    <source>
        <dbReference type="SAM" id="MobiDB-lite"/>
    </source>
</evidence>
<comment type="function">
    <text evidence="1 10">Controls the rotational direction of flagella during chemotaxis.</text>
</comment>
<keyword evidence="13" id="KW-1185">Reference proteome</keyword>
<dbReference type="GO" id="GO:0005886">
    <property type="term" value="C:plasma membrane"/>
    <property type="evidence" value="ECO:0007669"/>
    <property type="project" value="UniProtKB-SubCell"/>
</dbReference>
<evidence type="ECO:0000256" key="6">
    <source>
        <dbReference type="ARBA" id="ARBA00022692"/>
    </source>
</evidence>
<evidence type="ECO:0000256" key="4">
    <source>
        <dbReference type="ARBA" id="ARBA00022475"/>
    </source>
</evidence>
<dbReference type="GO" id="GO:0006935">
    <property type="term" value="P:chemotaxis"/>
    <property type="evidence" value="ECO:0007669"/>
    <property type="project" value="UniProtKB-KW"/>
</dbReference>
<dbReference type="Proteomes" id="UP000183656">
    <property type="component" value="Unassembled WGS sequence"/>
</dbReference>
<keyword evidence="12" id="KW-0969">Cilium</keyword>
<dbReference type="InterPro" id="IPR005503">
    <property type="entry name" value="FliL"/>
</dbReference>
<dbReference type="AlphaFoldDB" id="A0A1I7K6X4"/>
<evidence type="ECO:0000256" key="1">
    <source>
        <dbReference type="ARBA" id="ARBA00002254"/>
    </source>
</evidence>